<dbReference type="Proteomes" id="UP000018211">
    <property type="component" value="Unassembled WGS sequence"/>
</dbReference>
<dbReference type="SUPFAM" id="SSF160991">
    <property type="entry name" value="CV3147-like"/>
    <property type="match status" value="1"/>
</dbReference>
<gene>
    <name evidence="3" type="ORF">VIBNISOn1_820049</name>
</gene>
<name>A0AAV2VXI4_9VIBR</name>
<dbReference type="InterPro" id="IPR010318">
    <property type="entry name" value="S-Me-THD_N"/>
</dbReference>
<dbReference type="Pfam" id="PF20906">
    <property type="entry name" value="S-Me-THD_C"/>
    <property type="match status" value="1"/>
</dbReference>
<dbReference type="InterPro" id="IPR027479">
    <property type="entry name" value="S-Me-THD_N_sf"/>
</dbReference>
<sequence length="360" mass="39045">MKELTVQDIEAIEIGAAILGTGGGGNPYYGKLEVLEQLRQGRRIRLMSMEELPDDALVVSIGEIGAPAVSVEKINEGEELKRVVEILERETGRKVDAIISVEIGGANGIKPMTAAAQLDLPVVDGDGMGRAFPEMQMTTFSMYGHCSMPAAMSDCHGNNVVFQKLKDEYWLENLARTTVVEMGGSAAMAEAPMKGSFVKKYAIPGTVSQAMRLGKAVMEANEAKRNPIDVIMNSENGVMLFKGKIVDLERRMRSGFTVGQLTLQGLSEYQGEEANIDIQNENLVFRMNGKTMVSVPDLIVVLNIDTGHAITTDVLRYGQKVAVVGIPCHPLLCTPRALEVVGPAAFGYPEIEYRPLIDQG</sequence>
<dbReference type="Gene3D" id="2.40.390.10">
    <property type="entry name" value="CV3147-like"/>
    <property type="match status" value="1"/>
</dbReference>
<dbReference type="InterPro" id="IPR048350">
    <property type="entry name" value="S-Me-THD-like_C"/>
</dbReference>
<evidence type="ECO:0000313" key="4">
    <source>
        <dbReference type="Proteomes" id="UP000018211"/>
    </source>
</evidence>
<evidence type="ECO:0000259" key="1">
    <source>
        <dbReference type="Pfam" id="PF06032"/>
    </source>
</evidence>
<feature type="domain" description="S-Me-THD-like C-terminal" evidence="2">
    <location>
        <begin position="167"/>
        <end position="356"/>
    </location>
</feature>
<dbReference type="FunFam" id="3.40.1610.10:FF:000001">
    <property type="entry name" value="Hydantoinase, putative"/>
    <property type="match status" value="1"/>
</dbReference>
<reference evidence="3 4" key="1">
    <citation type="journal article" date="2013" name="ISME J.">
        <title>Comparative genomics of pathogenic lineages of Vibrio nigripulchritudo identifies virulence-associated traits.</title>
        <authorList>
            <person name="Goudenege D."/>
            <person name="Labreuche Y."/>
            <person name="Krin E."/>
            <person name="Ansquer D."/>
            <person name="Mangenot S."/>
            <person name="Calteau A."/>
            <person name="Medigue C."/>
            <person name="Mazel D."/>
            <person name="Polz M.F."/>
            <person name="Le Roux F."/>
        </authorList>
    </citation>
    <scope>NUCLEOTIDE SEQUENCE [LARGE SCALE GENOMIC DNA]</scope>
    <source>
        <strain evidence="3 4">SOn1</strain>
    </source>
</reference>
<proteinExistence type="predicted"/>
<evidence type="ECO:0008006" key="5">
    <source>
        <dbReference type="Google" id="ProtNLM"/>
    </source>
</evidence>
<evidence type="ECO:0000313" key="3">
    <source>
        <dbReference type="EMBL" id="CCO49369.1"/>
    </source>
</evidence>
<accession>A0AAV2VXI4</accession>
<protein>
    <recommendedName>
        <fullName evidence="5">Hydantoinase</fullName>
    </recommendedName>
</protein>
<evidence type="ECO:0000259" key="2">
    <source>
        <dbReference type="Pfam" id="PF20906"/>
    </source>
</evidence>
<dbReference type="Pfam" id="PF06032">
    <property type="entry name" value="S-Me-THD_N"/>
    <property type="match status" value="1"/>
</dbReference>
<dbReference type="EMBL" id="CAOF01000178">
    <property type="protein sequence ID" value="CCO49369.1"/>
    <property type="molecule type" value="Genomic_DNA"/>
</dbReference>
<comment type="caution">
    <text evidence="3">The sequence shown here is derived from an EMBL/GenBank/DDBJ whole genome shotgun (WGS) entry which is preliminary data.</text>
</comment>
<feature type="domain" description="S-Me-THD N-terminal" evidence="1">
    <location>
        <begin position="7"/>
        <end position="163"/>
    </location>
</feature>
<organism evidence="3 4">
    <name type="scientific">Vibrio nigripulchritudo SOn1</name>
    <dbReference type="NCBI Taxonomy" id="1238450"/>
    <lineage>
        <taxon>Bacteria</taxon>
        <taxon>Pseudomonadati</taxon>
        <taxon>Pseudomonadota</taxon>
        <taxon>Gammaproteobacteria</taxon>
        <taxon>Vibrionales</taxon>
        <taxon>Vibrionaceae</taxon>
        <taxon>Vibrio</taxon>
    </lineage>
</organism>
<dbReference type="AlphaFoldDB" id="A0AAV2VXI4"/>
<dbReference type="RefSeq" id="WP_022613513.1">
    <property type="nucleotide sequence ID" value="NZ_LK391965.1"/>
</dbReference>
<dbReference type="InterPro" id="IPR024071">
    <property type="entry name" value="S-Me-THD_C_sf"/>
</dbReference>
<dbReference type="Gene3D" id="3.40.1610.10">
    <property type="entry name" value="CV3147-like domain"/>
    <property type="match status" value="1"/>
</dbReference>